<feature type="domain" description="Peptidase S11 D-alanyl-D-alanine carboxypeptidase A N-terminal" evidence="11">
    <location>
        <begin position="67"/>
        <end position="318"/>
    </location>
</feature>
<dbReference type="RefSeq" id="WP_138404820.1">
    <property type="nucleotide sequence ID" value="NZ_VBSP01000026.1"/>
</dbReference>
<keyword evidence="5" id="KW-0573">Peptidoglycan synthesis</keyword>
<evidence type="ECO:0000256" key="7">
    <source>
        <dbReference type="PIRSR" id="PIRSR618044-1"/>
    </source>
</evidence>
<dbReference type="GO" id="GO:0008360">
    <property type="term" value="P:regulation of cell shape"/>
    <property type="evidence" value="ECO:0007669"/>
    <property type="project" value="UniProtKB-KW"/>
</dbReference>
<evidence type="ECO:0000256" key="1">
    <source>
        <dbReference type="ARBA" id="ARBA00007164"/>
    </source>
</evidence>
<evidence type="ECO:0000256" key="4">
    <source>
        <dbReference type="ARBA" id="ARBA00022960"/>
    </source>
</evidence>
<feature type="active site" evidence="7">
    <location>
        <position position="162"/>
    </location>
</feature>
<feature type="signal peptide" evidence="10">
    <location>
        <begin position="1"/>
        <end position="30"/>
    </location>
</feature>
<dbReference type="GO" id="GO:0009002">
    <property type="term" value="F:serine-type D-Ala-D-Ala carboxypeptidase activity"/>
    <property type="evidence" value="ECO:0007669"/>
    <property type="project" value="InterPro"/>
</dbReference>
<dbReference type="Proteomes" id="UP000306420">
    <property type="component" value="Unassembled WGS sequence"/>
</dbReference>
<dbReference type="EMBL" id="VBSP01000026">
    <property type="protein sequence ID" value="TLQ40600.1"/>
    <property type="molecule type" value="Genomic_DNA"/>
</dbReference>
<dbReference type="InterPro" id="IPR012338">
    <property type="entry name" value="Beta-lactam/transpept-like"/>
</dbReference>
<evidence type="ECO:0000259" key="11">
    <source>
        <dbReference type="Pfam" id="PF00768"/>
    </source>
</evidence>
<dbReference type="InterPro" id="IPR001967">
    <property type="entry name" value="Peptidase_S11_N"/>
</dbReference>
<proteinExistence type="inferred from homology"/>
<dbReference type="InterPro" id="IPR018044">
    <property type="entry name" value="Peptidase_S11"/>
</dbReference>
<dbReference type="GO" id="GO:0009252">
    <property type="term" value="P:peptidoglycan biosynthetic process"/>
    <property type="evidence" value="ECO:0007669"/>
    <property type="project" value="UniProtKB-KW"/>
</dbReference>
<keyword evidence="4" id="KW-0133">Cell shape</keyword>
<dbReference type="PANTHER" id="PTHR21581">
    <property type="entry name" value="D-ALANYL-D-ALANINE CARBOXYPEPTIDASE"/>
    <property type="match status" value="1"/>
</dbReference>
<evidence type="ECO:0000256" key="6">
    <source>
        <dbReference type="ARBA" id="ARBA00023316"/>
    </source>
</evidence>
<gene>
    <name evidence="12" type="ORF">FEZ33_07670</name>
</gene>
<comment type="caution">
    <text evidence="12">The sequence shown here is derived from an EMBL/GenBank/DDBJ whole genome shotgun (WGS) entry which is preliminary data.</text>
</comment>
<evidence type="ECO:0000256" key="10">
    <source>
        <dbReference type="SAM" id="SignalP"/>
    </source>
</evidence>
<evidence type="ECO:0000313" key="12">
    <source>
        <dbReference type="EMBL" id="TLQ40600.1"/>
    </source>
</evidence>
<dbReference type="PANTHER" id="PTHR21581:SF11">
    <property type="entry name" value="D-ALANYL-D-ALANINE CARBOXYPEPTIDASE DACA"/>
    <property type="match status" value="1"/>
</dbReference>
<evidence type="ECO:0000256" key="2">
    <source>
        <dbReference type="ARBA" id="ARBA00022729"/>
    </source>
</evidence>
<protein>
    <submittedName>
        <fullName evidence="12">D-alanyl-D-alanine carboxypeptidase</fullName>
    </submittedName>
</protein>
<feature type="active site" description="Acyl-ester intermediate" evidence="7">
    <location>
        <position position="97"/>
    </location>
</feature>
<name>A0A5R9DTX8_9LACT</name>
<evidence type="ECO:0000256" key="5">
    <source>
        <dbReference type="ARBA" id="ARBA00022984"/>
    </source>
</evidence>
<dbReference type="Gene3D" id="3.40.710.10">
    <property type="entry name" value="DD-peptidase/beta-lactamase superfamily"/>
    <property type="match status" value="1"/>
</dbReference>
<keyword evidence="12" id="KW-0645">Protease</keyword>
<evidence type="ECO:0000256" key="9">
    <source>
        <dbReference type="RuleBase" id="RU004016"/>
    </source>
</evidence>
<feature type="active site" description="Proton acceptor" evidence="7">
    <location>
        <position position="100"/>
    </location>
</feature>
<evidence type="ECO:0000256" key="3">
    <source>
        <dbReference type="ARBA" id="ARBA00022801"/>
    </source>
</evidence>
<feature type="binding site" evidence="8">
    <location>
        <position position="288"/>
    </location>
    <ligand>
        <name>substrate</name>
    </ligand>
</feature>
<sequence>MFNKRTIKWLTVLSLTSMCYANLYPTTAQAVSKTPIFNSNNVLLEPSEPIELPEDYPSELQEWYDSNMDARSYVVIDQATNKILANREGNVPYPIASMTKVLSMYLIYQALDEGTLKLDQEIEIPTEIVEDISSNVELSNVWLVEGITYPVEDLMYAVMLQSANDATSALMWEIYGSEQAAVQAMQDQLTEWGITNAQMYSTSGAPNSEVPESWWMPGSNEMSENTMSAADMALVAQHTIEEYPQILDISSTREYTYMEGTDEQQVLYNSNQLLEGGSYGRSGITGLKSGFTDAAGLNFVATGNQADRDFIAVAMGTFGEGMSSYWEIEILLDGLLDHPEVIDLDLPTNLKAQEPAEELVEEAAQEDPATENSTPIENNRDNAITNFMRDIFGVFN</sequence>
<evidence type="ECO:0000313" key="13">
    <source>
        <dbReference type="Proteomes" id="UP000306420"/>
    </source>
</evidence>
<keyword evidence="3" id="KW-0378">Hydrolase</keyword>
<comment type="similarity">
    <text evidence="1 9">Belongs to the peptidase S11 family.</text>
</comment>
<keyword evidence="12" id="KW-0121">Carboxypeptidase</keyword>
<dbReference type="OrthoDB" id="9791132at2"/>
<accession>A0A5R9DTX8</accession>
<feature type="chain" id="PRO_5024386637" evidence="10">
    <location>
        <begin position="31"/>
        <end position="396"/>
    </location>
</feature>
<reference evidence="12 13" key="1">
    <citation type="submission" date="2019-05" db="EMBL/GenBank/DDBJ databases">
        <title>The metagenome of a microbial culture collection derived from dairy environment covers the genomic content of the human microbiome.</title>
        <authorList>
            <person name="Roder T."/>
            <person name="Wuthrich D."/>
            <person name="Sattari Z."/>
            <person name="Von Ah U."/>
            <person name="Bar C."/>
            <person name="Ronchi F."/>
            <person name="Macpherson A.J."/>
            <person name="Ganal-Vonarburg S.C."/>
            <person name="Bruggmann R."/>
            <person name="Vergeres G."/>
        </authorList>
    </citation>
    <scope>NUCLEOTIDE SEQUENCE [LARGE SCALE GENOMIC DNA]</scope>
    <source>
        <strain evidence="12 13">FAM 24227</strain>
    </source>
</reference>
<keyword evidence="2 10" id="KW-0732">Signal</keyword>
<dbReference type="GO" id="GO:0071555">
    <property type="term" value="P:cell wall organization"/>
    <property type="evidence" value="ECO:0007669"/>
    <property type="project" value="UniProtKB-KW"/>
</dbReference>
<dbReference type="PRINTS" id="PR00725">
    <property type="entry name" value="DADACBPTASE1"/>
</dbReference>
<dbReference type="GO" id="GO:0006508">
    <property type="term" value="P:proteolysis"/>
    <property type="evidence" value="ECO:0007669"/>
    <property type="project" value="InterPro"/>
</dbReference>
<dbReference type="SUPFAM" id="SSF56601">
    <property type="entry name" value="beta-lactamase/transpeptidase-like"/>
    <property type="match status" value="1"/>
</dbReference>
<organism evidence="12 13">
    <name type="scientific">Ruoffia tabacinasalis</name>
    <dbReference type="NCBI Taxonomy" id="87458"/>
    <lineage>
        <taxon>Bacteria</taxon>
        <taxon>Bacillati</taxon>
        <taxon>Bacillota</taxon>
        <taxon>Bacilli</taxon>
        <taxon>Lactobacillales</taxon>
        <taxon>Aerococcaceae</taxon>
        <taxon>Ruoffia</taxon>
    </lineage>
</organism>
<evidence type="ECO:0000256" key="8">
    <source>
        <dbReference type="PIRSR" id="PIRSR618044-2"/>
    </source>
</evidence>
<dbReference type="Pfam" id="PF00768">
    <property type="entry name" value="Peptidase_S11"/>
    <property type="match status" value="1"/>
</dbReference>
<dbReference type="AlphaFoldDB" id="A0A5R9DTX8"/>
<keyword evidence="6" id="KW-0961">Cell wall biogenesis/degradation</keyword>